<keyword evidence="2" id="KW-1185">Reference proteome</keyword>
<protein>
    <recommendedName>
        <fullName evidence="3">Metal-binding motif-containing protein</fullName>
    </recommendedName>
</protein>
<evidence type="ECO:0000313" key="2">
    <source>
        <dbReference type="Proteomes" id="UP001152599"/>
    </source>
</evidence>
<sequence length="80" mass="8564">MTENDVVTEDCECVGTPIIVEPEFDCPSLQANIGDSCDDGDDMTENDVVTEDCECVGTPIIVEPEFDCPSLEANIGDSCD</sequence>
<reference evidence="1" key="1">
    <citation type="submission" date="2022-07" db="EMBL/GenBank/DDBJ databases">
        <title>Description and genome-wide analysis of Profundicola chukchiensis gen. nov., sp. nov., marine bacteria isolated from bottom sediments of the Chukchi Sea.</title>
        <authorList>
            <person name="Romanenko L."/>
            <person name="Otstavnykh N."/>
            <person name="Kurilenko V."/>
            <person name="Eremeev V."/>
            <person name="Velansky P."/>
            <person name="Mikhailov V."/>
            <person name="Isaeva M."/>
        </authorList>
    </citation>
    <scope>NUCLEOTIDE SEQUENCE</scope>
    <source>
        <strain evidence="1">KMM 9713</strain>
    </source>
</reference>
<name>A0A9X4RVD7_9FLAO</name>
<dbReference type="RefSeq" id="WP_304421323.1">
    <property type="nucleotide sequence ID" value="NZ_JANCMU010000025.1"/>
</dbReference>
<dbReference type="Proteomes" id="UP001152599">
    <property type="component" value="Unassembled WGS sequence"/>
</dbReference>
<evidence type="ECO:0000313" key="1">
    <source>
        <dbReference type="EMBL" id="MDG4947068.1"/>
    </source>
</evidence>
<feature type="non-terminal residue" evidence="1">
    <location>
        <position position="1"/>
    </location>
</feature>
<feature type="non-terminal residue" evidence="1">
    <location>
        <position position="80"/>
    </location>
</feature>
<dbReference type="AlphaFoldDB" id="A0A9X4RVD7"/>
<organism evidence="1 2">
    <name type="scientific">Profundicola chukchiensis</name>
    <dbReference type="NCBI Taxonomy" id="2961959"/>
    <lineage>
        <taxon>Bacteria</taxon>
        <taxon>Pseudomonadati</taxon>
        <taxon>Bacteroidota</taxon>
        <taxon>Flavobacteriia</taxon>
        <taxon>Flavobacteriales</taxon>
        <taxon>Weeksellaceae</taxon>
        <taxon>Profundicola</taxon>
    </lineage>
</organism>
<proteinExistence type="predicted"/>
<accession>A0A9X4RVD7</accession>
<evidence type="ECO:0008006" key="3">
    <source>
        <dbReference type="Google" id="ProtNLM"/>
    </source>
</evidence>
<comment type="caution">
    <text evidence="1">The sequence shown here is derived from an EMBL/GenBank/DDBJ whole genome shotgun (WGS) entry which is preliminary data.</text>
</comment>
<gene>
    <name evidence="1" type="ORF">NMK71_11680</name>
</gene>
<dbReference type="EMBL" id="JANCMU010000025">
    <property type="protein sequence ID" value="MDG4947068.1"/>
    <property type="molecule type" value="Genomic_DNA"/>
</dbReference>